<organism evidence="1 2">
    <name type="scientific">Halobacillus dabanensis</name>
    <dbReference type="NCBI Taxonomy" id="240302"/>
    <lineage>
        <taxon>Bacteria</taxon>
        <taxon>Bacillati</taxon>
        <taxon>Bacillota</taxon>
        <taxon>Bacilli</taxon>
        <taxon>Bacillales</taxon>
        <taxon>Bacillaceae</taxon>
        <taxon>Halobacillus</taxon>
    </lineage>
</organism>
<sequence>MICSHPIFEKTRIIENNQQHYLEHERKLKLFEEEIVAPNETFLLLDVRDVSYKSFSESYGFLYLHTSRGVRAFMVKEEPKEWMEELRTRLSNI</sequence>
<evidence type="ECO:0000313" key="2">
    <source>
        <dbReference type="Proteomes" id="UP000183557"/>
    </source>
</evidence>
<dbReference type="Proteomes" id="UP000183557">
    <property type="component" value="Unassembled WGS sequence"/>
</dbReference>
<evidence type="ECO:0008006" key="3">
    <source>
        <dbReference type="Google" id="ProtNLM"/>
    </source>
</evidence>
<protein>
    <recommendedName>
        <fullName evidence="3">PH domain-containing protein</fullName>
    </recommendedName>
</protein>
<evidence type="ECO:0000313" key="1">
    <source>
        <dbReference type="EMBL" id="SFJ61931.1"/>
    </source>
</evidence>
<dbReference type="OrthoDB" id="2691759at2"/>
<reference evidence="2" key="1">
    <citation type="submission" date="2016-10" db="EMBL/GenBank/DDBJ databases">
        <authorList>
            <person name="Varghese N."/>
            <person name="Submissions S."/>
        </authorList>
    </citation>
    <scope>NUCLEOTIDE SEQUENCE [LARGE SCALE GENOMIC DNA]</scope>
    <source>
        <strain evidence="2">CGMCC 1.3704</strain>
    </source>
</reference>
<dbReference type="EMBL" id="FOSB01000003">
    <property type="protein sequence ID" value="SFJ61931.1"/>
    <property type="molecule type" value="Genomic_DNA"/>
</dbReference>
<dbReference type="AlphaFoldDB" id="A0A1I3SWI9"/>
<accession>A0A1I3SWI9</accession>
<proteinExistence type="predicted"/>
<keyword evidence="2" id="KW-1185">Reference proteome</keyword>
<gene>
    <name evidence="1" type="ORF">SAMN04487936_10389</name>
</gene>
<name>A0A1I3SWI9_HALDA</name>